<keyword evidence="2" id="KW-1185">Reference proteome</keyword>
<dbReference type="EMBL" id="JWZT01001777">
    <property type="protein sequence ID" value="KII71420.1"/>
    <property type="molecule type" value="Genomic_DNA"/>
</dbReference>
<evidence type="ECO:0008006" key="3">
    <source>
        <dbReference type="Google" id="ProtNLM"/>
    </source>
</evidence>
<dbReference type="InterPro" id="IPR032675">
    <property type="entry name" value="LRR_dom_sf"/>
</dbReference>
<dbReference type="SUPFAM" id="SSF52047">
    <property type="entry name" value="RNI-like"/>
    <property type="match status" value="1"/>
</dbReference>
<evidence type="ECO:0000313" key="1">
    <source>
        <dbReference type="EMBL" id="KII71420.1"/>
    </source>
</evidence>
<proteinExistence type="predicted"/>
<dbReference type="Proteomes" id="UP000031668">
    <property type="component" value="Unassembled WGS sequence"/>
</dbReference>
<accession>A0A0C2N503</accession>
<name>A0A0C2N503_THEKT</name>
<dbReference type="Gene3D" id="3.80.10.10">
    <property type="entry name" value="Ribonuclease Inhibitor"/>
    <property type="match status" value="1"/>
</dbReference>
<sequence>MYIRPLTIETDNIHEPSKLFPKCVMKNVIEFISKILKYLNIWQILDLRFLNQYFNKTLNLSNNARIDPEFIEAISSYCPRIKCLILENSDISFINELDFYILNRLNLEKVIMPWTKANYLVFMKHIDIRGHKLSPDLLAFIIKVFYRLQFLDISECVFDFRVLFNLLKETSKRKYPLTIKISQLLNVKPALLDKNIKFITT</sequence>
<evidence type="ECO:0000313" key="2">
    <source>
        <dbReference type="Proteomes" id="UP000031668"/>
    </source>
</evidence>
<protein>
    <recommendedName>
        <fullName evidence="3">F-box domain-containing protein</fullName>
    </recommendedName>
</protein>
<organism evidence="1 2">
    <name type="scientific">Thelohanellus kitauei</name>
    <name type="common">Myxosporean</name>
    <dbReference type="NCBI Taxonomy" id="669202"/>
    <lineage>
        <taxon>Eukaryota</taxon>
        <taxon>Metazoa</taxon>
        <taxon>Cnidaria</taxon>
        <taxon>Myxozoa</taxon>
        <taxon>Myxosporea</taxon>
        <taxon>Bivalvulida</taxon>
        <taxon>Platysporina</taxon>
        <taxon>Myxobolidae</taxon>
        <taxon>Thelohanellus</taxon>
    </lineage>
</organism>
<dbReference type="AlphaFoldDB" id="A0A0C2N503"/>
<comment type="caution">
    <text evidence="1">The sequence shown here is derived from an EMBL/GenBank/DDBJ whole genome shotgun (WGS) entry which is preliminary data.</text>
</comment>
<reference evidence="1 2" key="1">
    <citation type="journal article" date="2014" name="Genome Biol. Evol.">
        <title>The genome of the myxosporean Thelohanellus kitauei shows adaptations to nutrient acquisition within its fish host.</title>
        <authorList>
            <person name="Yang Y."/>
            <person name="Xiong J."/>
            <person name="Zhou Z."/>
            <person name="Huo F."/>
            <person name="Miao W."/>
            <person name="Ran C."/>
            <person name="Liu Y."/>
            <person name="Zhang J."/>
            <person name="Feng J."/>
            <person name="Wang M."/>
            <person name="Wang M."/>
            <person name="Wang L."/>
            <person name="Yao B."/>
        </authorList>
    </citation>
    <scope>NUCLEOTIDE SEQUENCE [LARGE SCALE GENOMIC DNA]</scope>
    <source>
        <strain evidence="1">Wuqing</strain>
    </source>
</reference>
<gene>
    <name evidence="1" type="ORF">RF11_11526</name>
</gene>